<feature type="transmembrane region" description="Helical" evidence="6">
    <location>
        <begin position="245"/>
        <end position="266"/>
    </location>
</feature>
<proteinExistence type="predicted"/>
<dbReference type="AlphaFoldDB" id="A0A0M0K2N9"/>
<reference evidence="8" key="1">
    <citation type="journal article" date="2015" name="PLoS Genet.">
        <title>Genome Sequence and Transcriptome Analyses of Chrysochromulina tobin: Metabolic Tools for Enhanced Algal Fitness in the Prominent Order Prymnesiales (Haptophyceae).</title>
        <authorList>
            <person name="Hovde B.T."/>
            <person name="Deodato C.R."/>
            <person name="Hunsperger H.M."/>
            <person name="Ryken S.A."/>
            <person name="Yost W."/>
            <person name="Jha R.K."/>
            <person name="Patterson J."/>
            <person name="Monnat R.J. Jr."/>
            <person name="Barlow S.B."/>
            <person name="Starkenburg S.R."/>
            <person name="Cattolico R.A."/>
        </authorList>
    </citation>
    <scope>NUCLEOTIDE SEQUENCE</scope>
    <source>
        <strain evidence="8">CCMP291</strain>
    </source>
</reference>
<evidence type="ECO:0000256" key="2">
    <source>
        <dbReference type="ARBA" id="ARBA00022692"/>
    </source>
</evidence>
<feature type="transmembrane region" description="Helical" evidence="6">
    <location>
        <begin position="40"/>
        <end position="61"/>
    </location>
</feature>
<feature type="region of interest" description="Disordered" evidence="5">
    <location>
        <begin position="303"/>
        <end position="324"/>
    </location>
</feature>
<dbReference type="PANTHER" id="PTHR11132">
    <property type="entry name" value="SOLUTE CARRIER FAMILY 35"/>
    <property type="match status" value="1"/>
</dbReference>
<feature type="transmembrane region" description="Helical" evidence="6">
    <location>
        <begin position="182"/>
        <end position="202"/>
    </location>
</feature>
<name>A0A0M0K2N9_9EUKA</name>
<dbReference type="Proteomes" id="UP000037460">
    <property type="component" value="Unassembled WGS sequence"/>
</dbReference>
<evidence type="ECO:0000256" key="1">
    <source>
        <dbReference type="ARBA" id="ARBA00004141"/>
    </source>
</evidence>
<evidence type="ECO:0000313" key="8">
    <source>
        <dbReference type="Proteomes" id="UP000037460"/>
    </source>
</evidence>
<keyword evidence="8" id="KW-1185">Reference proteome</keyword>
<dbReference type="GO" id="GO:0016020">
    <property type="term" value="C:membrane"/>
    <property type="evidence" value="ECO:0007669"/>
    <property type="project" value="UniProtKB-SubCell"/>
</dbReference>
<accession>A0A0M0K2N9</accession>
<comment type="caution">
    <text evidence="7">The sequence shown here is derived from an EMBL/GenBank/DDBJ whole genome shotgun (WGS) entry which is preliminary data.</text>
</comment>
<evidence type="ECO:0000256" key="4">
    <source>
        <dbReference type="ARBA" id="ARBA00023136"/>
    </source>
</evidence>
<feature type="transmembrane region" description="Helical" evidence="6">
    <location>
        <begin position="272"/>
        <end position="289"/>
    </location>
</feature>
<feature type="transmembrane region" description="Helical" evidence="6">
    <location>
        <begin position="73"/>
        <end position="94"/>
    </location>
</feature>
<organism evidence="7 8">
    <name type="scientific">Chrysochromulina tobinii</name>
    <dbReference type="NCBI Taxonomy" id="1460289"/>
    <lineage>
        <taxon>Eukaryota</taxon>
        <taxon>Haptista</taxon>
        <taxon>Haptophyta</taxon>
        <taxon>Prymnesiophyceae</taxon>
        <taxon>Prymnesiales</taxon>
        <taxon>Chrysochromulinaceae</taxon>
        <taxon>Chrysochromulina</taxon>
    </lineage>
</organism>
<feature type="transmembrane region" description="Helical" evidence="6">
    <location>
        <begin position="150"/>
        <end position="170"/>
    </location>
</feature>
<sequence>MSKTAVVTTFAVVGYGACSSLMLVVNKVCVHLLPAPSFVLLAQFFCSWVAVKACGICGCIVVDQLEWGKLKAFLPISIAFLAAVFANIKTLQFANVETFVVFRASTPLTIAVCEYLCLGRELPNARSFACLLTLLVAATGYVLTDAHFVVHGYVWVGVWYVIFCFDQLYIKHAVDNVKVDSNWGRVFYTNLWAFILAPFPGILNEPEVLRNFQWTGASIAALSVSCALGVGMSYFAFLCRAQVSATYFTVIGNVCKVLTVLINIAIWDKHATPVGLGFLFVCLVAAYFYQPSPMRARPAVEPERQSLVVGEEEETLSRQPRPLR</sequence>
<comment type="subcellular location">
    <subcellularLocation>
        <location evidence="1">Membrane</location>
        <topology evidence="1">Multi-pass membrane protein</topology>
    </subcellularLocation>
</comment>
<dbReference type="OrthoDB" id="417037at2759"/>
<protein>
    <submittedName>
        <fullName evidence="7">Uncharacterized protein</fullName>
    </submittedName>
</protein>
<feature type="transmembrane region" description="Helical" evidence="6">
    <location>
        <begin position="100"/>
        <end position="118"/>
    </location>
</feature>
<feature type="transmembrane region" description="Helical" evidence="6">
    <location>
        <begin position="125"/>
        <end position="144"/>
    </location>
</feature>
<feature type="transmembrane region" description="Helical" evidence="6">
    <location>
        <begin position="214"/>
        <end position="238"/>
    </location>
</feature>
<evidence type="ECO:0000256" key="6">
    <source>
        <dbReference type="SAM" id="Phobius"/>
    </source>
</evidence>
<dbReference type="EMBL" id="JWZX01001609">
    <property type="protein sequence ID" value="KOO33070.1"/>
    <property type="molecule type" value="Genomic_DNA"/>
</dbReference>
<evidence type="ECO:0000256" key="5">
    <source>
        <dbReference type="SAM" id="MobiDB-lite"/>
    </source>
</evidence>
<keyword evidence="3 6" id="KW-1133">Transmembrane helix</keyword>
<gene>
    <name evidence="7" type="ORF">Ctob_008094</name>
</gene>
<dbReference type="InterPro" id="IPR050186">
    <property type="entry name" value="TPT_transporter"/>
</dbReference>
<keyword evidence="4 6" id="KW-0472">Membrane</keyword>
<keyword evidence="2 6" id="KW-0812">Transmembrane</keyword>
<evidence type="ECO:0000256" key="3">
    <source>
        <dbReference type="ARBA" id="ARBA00022989"/>
    </source>
</evidence>
<evidence type="ECO:0000313" key="7">
    <source>
        <dbReference type="EMBL" id="KOO33070.1"/>
    </source>
</evidence>